<keyword evidence="3" id="KW-0227">DNA damage</keyword>
<evidence type="ECO:0000313" key="7">
    <source>
        <dbReference type="EMBL" id="KAJ1644466.1"/>
    </source>
</evidence>
<gene>
    <name evidence="7" type="primary">pso2</name>
    <name evidence="7" type="ORF">LPJ64_003860</name>
</gene>
<evidence type="ECO:0000256" key="5">
    <source>
        <dbReference type="ARBA" id="ARBA00023242"/>
    </source>
</evidence>
<dbReference type="PANTHER" id="PTHR23240:SF6">
    <property type="entry name" value="DNA CROSS-LINK REPAIR 1A PROTEIN"/>
    <property type="match status" value="1"/>
</dbReference>
<keyword evidence="4" id="KW-0234">DNA repair</keyword>
<proteinExistence type="inferred from homology"/>
<dbReference type="Gene3D" id="3.40.50.12650">
    <property type="match status" value="1"/>
</dbReference>
<accession>A0A9W7XKW7</accession>
<dbReference type="PANTHER" id="PTHR23240">
    <property type="entry name" value="DNA CROSS-LINK REPAIR PROTEIN PSO2/SNM1-RELATED"/>
    <property type="match status" value="1"/>
</dbReference>
<evidence type="ECO:0000259" key="6">
    <source>
        <dbReference type="Pfam" id="PF07522"/>
    </source>
</evidence>
<evidence type="ECO:0000256" key="3">
    <source>
        <dbReference type="ARBA" id="ARBA00022763"/>
    </source>
</evidence>
<dbReference type="InterPro" id="IPR011084">
    <property type="entry name" value="DRMBL"/>
</dbReference>
<dbReference type="SUPFAM" id="SSF56281">
    <property type="entry name" value="Metallo-hydrolase/oxidoreductase"/>
    <property type="match status" value="1"/>
</dbReference>
<feature type="domain" description="DNA repair metallo-beta-lactamase" evidence="6">
    <location>
        <begin position="504"/>
        <end position="569"/>
    </location>
</feature>
<dbReference type="Gene3D" id="3.60.15.10">
    <property type="entry name" value="Ribonuclease Z/Hydroxyacylglutathione hydrolase-like"/>
    <property type="match status" value="1"/>
</dbReference>
<evidence type="ECO:0000256" key="2">
    <source>
        <dbReference type="ARBA" id="ARBA00010304"/>
    </source>
</evidence>
<sequence length="642" mass="71349">MSDKIDLGPRGSLKRKVFSTVTESSSIAADKGINCPICQTTLVEQSAESAEIHVNGCLDEAVLREKREHRIKRRPTDTKQHYTTKKASVEQTQIKLEYRSYLAVPDPQVCAKIQESSIEHFFKEIEAFPLKPESAPQGAYTYVYDCQQSSISTSISQSLKYLSPSTKTAHAKSKGAPRPLPLFKRIPGTSFTVDAFKYGLLGFCTAYFLTHFHSDHYGGLTKGFAGDIYCSRITANCVKSKFGLRSGQVHALPMNTRCIVHGVYVTLIDAEHCPGAAIILFEIPDKGGSKLIRIVHTGDFRASPRHIYQIQRVFTTHISKPVTPDILAVCENDAAAAKKPFNKDIIDQMTKVDYLYLDTTYLEPSYSFPKQSQVIETVGQFCYQVNQDPGYLQAHLNNIRNEKAKIKAKANSSSSFAENAVSKVSLITQWFRPAQKPNEVNSKGLSSVNNPAAKPRKSQVLFIVGTYMIGKEKLFVDIARRIQSKIYVTQDKRKLLECIASPSIMNLLTDNMYEAQVHAVSLGKVNMQGMSEYLASLQPKSNFTSIVAFSPTGWSHAGPYIPGRKEVTSTMIPELPSTAELNNALQAKDRYALLLDVFGRSAHIDDDAETDFCVKKLKPRGSSSKVTIFPVPHDYTDCLLLV</sequence>
<dbReference type="EMBL" id="JANBOH010000163">
    <property type="protein sequence ID" value="KAJ1644466.1"/>
    <property type="molecule type" value="Genomic_DNA"/>
</dbReference>
<organism evidence="7 8">
    <name type="scientific">Coemansia asiatica</name>
    <dbReference type="NCBI Taxonomy" id="1052880"/>
    <lineage>
        <taxon>Eukaryota</taxon>
        <taxon>Fungi</taxon>
        <taxon>Fungi incertae sedis</taxon>
        <taxon>Zoopagomycota</taxon>
        <taxon>Kickxellomycotina</taxon>
        <taxon>Kickxellomycetes</taxon>
        <taxon>Kickxellales</taxon>
        <taxon>Kickxellaceae</taxon>
        <taxon>Coemansia</taxon>
    </lineage>
</organism>
<dbReference type="Proteomes" id="UP001145021">
    <property type="component" value="Unassembled WGS sequence"/>
</dbReference>
<dbReference type="GO" id="GO:0036297">
    <property type="term" value="P:interstrand cross-link repair"/>
    <property type="evidence" value="ECO:0007669"/>
    <property type="project" value="TreeGrafter"/>
</dbReference>
<dbReference type="Pfam" id="PF07522">
    <property type="entry name" value="DRMBL"/>
    <property type="match status" value="1"/>
</dbReference>
<evidence type="ECO:0000256" key="4">
    <source>
        <dbReference type="ARBA" id="ARBA00023204"/>
    </source>
</evidence>
<dbReference type="GO" id="GO:0035312">
    <property type="term" value="F:5'-3' DNA exonuclease activity"/>
    <property type="evidence" value="ECO:0007669"/>
    <property type="project" value="TreeGrafter"/>
</dbReference>
<dbReference type="GO" id="GO:0006303">
    <property type="term" value="P:double-strand break repair via nonhomologous end joining"/>
    <property type="evidence" value="ECO:0007669"/>
    <property type="project" value="TreeGrafter"/>
</dbReference>
<dbReference type="GO" id="GO:0003684">
    <property type="term" value="F:damaged DNA binding"/>
    <property type="evidence" value="ECO:0007669"/>
    <property type="project" value="TreeGrafter"/>
</dbReference>
<name>A0A9W7XKW7_9FUNG</name>
<comment type="subcellular location">
    <subcellularLocation>
        <location evidence="1">Nucleus</location>
    </subcellularLocation>
</comment>
<evidence type="ECO:0000256" key="1">
    <source>
        <dbReference type="ARBA" id="ARBA00004123"/>
    </source>
</evidence>
<dbReference type="InterPro" id="IPR036866">
    <property type="entry name" value="RibonucZ/Hydroxyglut_hydro"/>
</dbReference>
<keyword evidence="5" id="KW-0539">Nucleus</keyword>
<dbReference type="AlphaFoldDB" id="A0A9W7XKW7"/>
<protein>
    <submittedName>
        <fullName evidence="7">Repair protein PSO2 SNM1</fullName>
    </submittedName>
</protein>
<keyword evidence="8" id="KW-1185">Reference proteome</keyword>
<comment type="similarity">
    <text evidence="2">Belongs to the DNA repair metallo-beta-lactamase (DRMBL) family.</text>
</comment>
<dbReference type="CDD" id="cd16273">
    <property type="entry name" value="SNM1A-1C-like_MBL-fold"/>
    <property type="match status" value="1"/>
</dbReference>
<reference evidence="7" key="1">
    <citation type="submission" date="2022-07" db="EMBL/GenBank/DDBJ databases">
        <title>Phylogenomic reconstructions and comparative analyses of Kickxellomycotina fungi.</title>
        <authorList>
            <person name="Reynolds N.K."/>
            <person name="Stajich J.E."/>
            <person name="Barry K."/>
            <person name="Grigoriev I.V."/>
            <person name="Crous P."/>
            <person name="Smith M.E."/>
        </authorList>
    </citation>
    <scope>NUCLEOTIDE SEQUENCE</scope>
    <source>
        <strain evidence="7">NBRC 105413</strain>
    </source>
</reference>
<dbReference type="GO" id="GO:0005634">
    <property type="term" value="C:nucleus"/>
    <property type="evidence" value="ECO:0007669"/>
    <property type="project" value="UniProtKB-SubCell"/>
</dbReference>
<comment type="caution">
    <text evidence="7">The sequence shown here is derived from an EMBL/GenBank/DDBJ whole genome shotgun (WGS) entry which is preliminary data.</text>
</comment>
<evidence type="ECO:0000313" key="8">
    <source>
        <dbReference type="Proteomes" id="UP001145021"/>
    </source>
</evidence>